<name>A0ABX8ZME9_9SPHN</name>
<accession>A0ABX8ZME9</accession>
<dbReference type="PANTHER" id="PTHR10188">
    <property type="entry name" value="L-ASPARAGINASE"/>
    <property type="match status" value="1"/>
</dbReference>
<organism evidence="1 2">
    <name type="scientific">Qipengyuania aurantiaca</name>
    <dbReference type="NCBI Taxonomy" id="2867233"/>
    <lineage>
        <taxon>Bacteria</taxon>
        <taxon>Pseudomonadati</taxon>
        <taxon>Pseudomonadota</taxon>
        <taxon>Alphaproteobacteria</taxon>
        <taxon>Sphingomonadales</taxon>
        <taxon>Erythrobacteraceae</taxon>
        <taxon>Qipengyuania</taxon>
    </lineage>
</organism>
<dbReference type="EMBL" id="CP081295">
    <property type="protein sequence ID" value="QZD88874.1"/>
    <property type="molecule type" value="Genomic_DNA"/>
</dbReference>
<evidence type="ECO:0000313" key="2">
    <source>
        <dbReference type="Proteomes" id="UP000824281"/>
    </source>
</evidence>
<keyword evidence="2" id="KW-1185">Reference proteome</keyword>
<proteinExistence type="predicted"/>
<evidence type="ECO:0000313" key="1">
    <source>
        <dbReference type="EMBL" id="QZD88874.1"/>
    </source>
</evidence>
<dbReference type="Proteomes" id="UP000824281">
    <property type="component" value="Chromosome"/>
</dbReference>
<sequence>MSHNYVIVLHGGAGVNPDREYAQVEAHLAGLVDRCDDMLAGGASALDMVEFAVSQMESSGLYVAGRGSAPNDQGVVECDAAIMDGARMKAGGVCAAADIAEPIRAARAVLDHTPYILLAGDGAKAFAREHNLEMVADPATHFVLPVGIEAEEMLQLDEGLAHGTVGAVALDMHGGLAAATSTGGLLGKRAGRVGDTPITGIGNWADSEVAVSCTGIGEAFIYAGGARDLAARMAYGGESLEQAGDALLAAVARNRGDGGLIAVDRMGNVTMPFNSAGMKRAVSGSRIDRRVSIL</sequence>
<dbReference type="PANTHER" id="PTHR10188:SF6">
    <property type="entry name" value="N(4)-(BETA-N-ACETYLGLUCOSAMINYL)-L-ASPARAGINASE"/>
    <property type="match status" value="1"/>
</dbReference>
<dbReference type="SUPFAM" id="SSF56235">
    <property type="entry name" value="N-terminal nucleophile aminohydrolases (Ntn hydrolases)"/>
    <property type="match status" value="1"/>
</dbReference>
<dbReference type="InterPro" id="IPR000246">
    <property type="entry name" value="Peptidase_T2"/>
</dbReference>
<gene>
    <name evidence="1" type="ORF">K3148_08370</name>
</gene>
<dbReference type="RefSeq" id="WP_221424384.1">
    <property type="nucleotide sequence ID" value="NZ_CP081295.1"/>
</dbReference>
<reference evidence="1 2" key="1">
    <citation type="submission" date="2021-08" db="EMBL/GenBank/DDBJ databases">
        <title>Comparative Genomics Analysis of the Genus Qipengyuania Reveals Extensive Genetic Diversity and Metabolic Versatility, Including the Description of Fifteen Novel Species.</title>
        <authorList>
            <person name="Liu Y."/>
        </authorList>
    </citation>
    <scope>NUCLEOTIDE SEQUENCE [LARGE SCALE GENOMIC DNA]</scope>
    <source>
        <strain evidence="1 2">1NDH13</strain>
    </source>
</reference>
<dbReference type="Gene3D" id="3.60.20.30">
    <property type="entry name" value="(Glycosyl)asparaginase"/>
    <property type="match status" value="1"/>
</dbReference>
<dbReference type="InterPro" id="IPR029055">
    <property type="entry name" value="Ntn_hydrolases_N"/>
</dbReference>
<protein>
    <submittedName>
        <fullName evidence="1">Isoaspartyl peptidase/L-asparaginase</fullName>
    </submittedName>
</protein>
<dbReference type="Pfam" id="PF01112">
    <property type="entry name" value="Asparaginase_2"/>
    <property type="match status" value="1"/>
</dbReference>